<keyword evidence="4" id="KW-1185">Reference proteome</keyword>
<evidence type="ECO:0000256" key="1">
    <source>
        <dbReference type="SAM" id="MobiDB-lite"/>
    </source>
</evidence>
<gene>
    <name evidence="3" type="ORF">B0A49_01521</name>
</gene>
<organism evidence="3 4">
    <name type="scientific">Cryomyces minteri</name>
    <dbReference type="NCBI Taxonomy" id="331657"/>
    <lineage>
        <taxon>Eukaryota</taxon>
        <taxon>Fungi</taxon>
        <taxon>Dikarya</taxon>
        <taxon>Ascomycota</taxon>
        <taxon>Pezizomycotina</taxon>
        <taxon>Dothideomycetes</taxon>
        <taxon>Dothideomycetes incertae sedis</taxon>
        <taxon>Cryomyces</taxon>
    </lineage>
</organism>
<reference evidence="3 4" key="1">
    <citation type="submission" date="2017-03" db="EMBL/GenBank/DDBJ databases">
        <title>Genomes of endolithic fungi from Antarctica.</title>
        <authorList>
            <person name="Coleine C."/>
            <person name="Masonjones S."/>
            <person name="Stajich J.E."/>
        </authorList>
    </citation>
    <scope>NUCLEOTIDE SEQUENCE [LARGE SCALE GENOMIC DNA]</scope>
    <source>
        <strain evidence="3 4">CCFEE 5187</strain>
    </source>
</reference>
<dbReference type="AlphaFoldDB" id="A0A4U0XTJ4"/>
<evidence type="ECO:0000313" key="3">
    <source>
        <dbReference type="EMBL" id="TKA81010.1"/>
    </source>
</evidence>
<dbReference type="Proteomes" id="UP000308768">
    <property type="component" value="Unassembled WGS sequence"/>
</dbReference>
<dbReference type="Gene3D" id="6.10.110.10">
    <property type="match status" value="1"/>
</dbReference>
<feature type="signal peptide" evidence="2">
    <location>
        <begin position="1"/>
        <end position="23"/>
    </location>
</feature>
<protein>
    <submittedName>
        <fullName evidence="3">Uncharacterized protein</fullName>
    </submittedName>
</protein>
<proteinExistence type="predicted"/>
<dbReference type="InterPro" id="IPR038213">
    <property type="entry name" value="IFI6/IFI27-like_sf"/>
</dbReference>
<comment type="caution">
    <text evidence="3">The sequence shown here is derived from an EMBL/GenBank/DDBJ whole genome shotgun (WGS) entry which is preliminary data.</text>
</comment>
<feature type="chain" id="PRO_5020560439" evidence="2">
    <location>
        <begin position="24"/>
        <end position="282"/>
    </location>
</feature>
<accession>A0A4U0XTJ4</accession>
<name>A0A4U0XTJ4_9PEZI</name>
<evidence type="ECO:0000256" key="2">
    <source>
        <dbReference type="SAM" id="SignalP"/>
    </source>
</evidence>
<dbReference type="EMBL" id="NAJN01000038">
    <property type="protein sequence ID" value="TKA81010.1"/>
    <property type="molecule type" value="Genomic_DNA"/>
</dbReference>
<dbReference type="OrthoDB" id="440424at2759"/>
<keyword evidence="2" id="KW-0732">Signal</keyword>
<evidence type="ECO:0000313" key="4">
    <source>
        <dbReference type="Proteomes" id="UP000308768"/>
    </source>
</evidence>
<sequence length="282" mass="30010">MRDNMKPSSSTVTLLSLATVATAVTSTPTPQKASSEEQTLASTALAFVDPSDMASEDFSYARQAPEALEGAKAGVKDYNLTQLTMHTQENDNSVNKEATRVDFTNLPSKVKTWLHAQHLRENFDVIKEHVYEVSCDKIPGQLKDWLEVNPGQTAFYVANGLLFIFPGLLTGPLIWSLGWTSTGPRPASAASALQPLLGTIPARGGFATLQSYGMGGYGVTVVNTAFRGGALVAGAAGYVKSLVTPEEQTHGEGAGSTKSAPEEGKEPSPVTFESVKRLMSQL</sequence>
<feature type="region of interest" description="Disordered" evidence="1">
    <location>
        <begin position="246"/>
        <end position="282"/>
    </location>
</feature>